<feature type="region of interest" description="Disordered" evidence="1">
    <location>
        <begin position="18"/>
        <end position="97"/>
    </location>
</feature>
<evidence type="ECO:0000313" key="3">
    <source>
        <dbReference type="Proteomes" id="UP000652761"/>
    </source>
</evidence>
<feature type="compositionally biased region" description="Basic and acidic residues" evidence="1">
    <location>
        <begin position="33"/>
        <end position="45"/>
    </location>
</feature>
<sequence>MREVIGLMAKKTQFIAHTGVDESEEPICLSKGNKVEEVDPHERKGSSGRRTNIDVGQVYGEDSDEEEEHTSDEFEDNDEDGAELDISSSSEEEMYII</sequence>
<gene>
    <name evidence="2" type="ORF">Taro_041772</name>
</gene>
<dbReference type="AlphaFoldDB" id="A0A843WMB3"/>
<protein>
    <submittedName>
        <fullName evidence="2">Uncharacterized protein</fullName>
    </submittedName>
</protein>
<keyword evidence="3" id="KW-1185">Reference proteome</keyword>
<dbReference type="EMBL" id="NMUH01004237">
    <property type="protein sequence ID" value="MQM08917.1"/>
    <property type="molecule type" value="Genomic_DNA"/>
</dbReference>
<accession>A0A843WMB3</accession>
<organism evidence="2 3">
    <name type="scientific">Colocasia esculenta</name>
    <name type="common">Wild taro</name>
    <name type="synonym">Arum esculentum</name>
    <dbReference type="NCBI Taxonomy" id="4460"/>
    <lineage>
        <taxon>Eukaryota</taxon>
        <taxon>Viridiplantae</taxon>
        <taxon>Streptophyta</taxon>
        <taxon>Embryophyta</taxon>
        <taxon>Tracheophyta</taxon>
        <taxon>Spermatophyta</taxon>
        <taxon>Magnoliopsida</taxon>
        <taxon>Liliopsida</taxon>
        <taxon>Araceae</taxon>
        <taxon>Aroideae</taxon>
        <taxon>Colocasieae</taxon>
        <taxon>Colocasia</taxon>
    </lineage>
</organism>
<evidence type="ECO:0000313" key="2">
    <source>
        <dbReference type="EMBL" id="MQM08917.1"/>
    </source>
</evidence>
<comment type="caution">
    <text evidence="2">The sequence shown here is derived from an EMBL/GenBank/DDBJ whole genome shotgun (WGS) entry which is preliminary data.</text>
</comment>
<name>A0A843WMB3_COLES</name>
<evidence type="ECO:0000256" key="1">
    <source>
        <dbReference type="SAM" id="MobiDB-lite"/>
    </source>
</evidence>
<reference evidence="2" key="1">
    <citation type="submission" date="2017-07" db="EMBL/GenBank/DDBJ databases">
        <title>Taro Niue Genome Assembly and Annotation.</title>
        <authorList>
            <person name="Atibalentja N."/>
            <person name="Keating K."/>
            <person name="Fields C.J."/>
        </authorList>
    </citation>
    <scope>NUCLEOTIDE SEQUENCE</scope>
    <source>
        <strain evidence="2">Niue_2</strain>
        <tissue evidence="2">Leaf</tissue>
    </source>
</reference>
<feature type="compositionally biased region" description="Acidic residues" evidence="1">
    <location>
        <begin position="61"/>
        <end position="83"/>
    </location>
</feature>
<proteinExistence type="predicted"/>
<dbReference type="Proteomes" id="UP000652761">
    <property type="component" value="Unassembled WGS sequence"/>
</dbReference>